<dbReference type="OrthoDB" id="411372at2759"/>
<dbReference type="VEuPathDB" id="TriTrypDB:C3747_1g350"/>
<feature type="region of interest" description="Disordered" evidence="5">
    <location>
        <begin position="522"/>
        <end position="565"/>
    </location>
</feature>
<keyword evidence="3 4" id="KW-0862">Zinc</keyword>
<feature type="compositionally biased region" description="Low complexity" evidence="5">
    <location>
        <begin position="305"/>
        <end position="316"/>
    </location>
</feature>
<gene>
    <name evidence="7" type="ORF">C3747_1g350</name>
</gene>
<dbReference type="GO" id="GO:0008270">
    <property type="term" value="F:zinc ion binding"/>
    <property type="evidence" value="ECO:0007669"/>
    <property type="project" value="UniProtKB-KW"/>
</dbReference>
<feature type="compositionally biased region" description="Basic residues" evidence="5">
    <location>
        <begin position="974"/>
        <end position="999"/>
    </location>
</feature>
<dbReference type="PANTHER" id="PTHR46007">
    <property type="entry name" value="MEDIATOR OF RNA POLYMERASE II TRANSCRIPTION SUBUNIT 12"/>
    <property type="match status" value="1"/>
</dbReference>
<dbReference type="InterPro" id="IPR036855">
    <property type="entry name" value="Znf_CCCH_sf"/>
</dbReference>
<dbReference type="Pfam" id="PF00642">
    <property type="entry name" value="zf-CCCH"/>
    <property type="match status" value="1"/>
</dbReference>
<dbReference type="SMR" id="A0A2V2XQK3"/>
<dbReference type="Gene3D" id="4.10.1000.10">
    <property type="entry name" value="Zinc finger, CCCH-type"/>
    <property type="match status" value="1"/>
</dbReference>
<feature type="zinc finger region" description="C3H1-type" evidence="4">
    <location>
        <begin position="1002"/>
        <end position="1029"/>
    </location>
</feature>
<dbReference type="AlphaFoldDB" id="A0A2V2XQK3"/>
<dbReference type="InterPro" id="IPR051647">
    <property type="entry name" value="Mediator_comp_sub12"/>
</dbReference>
<dbReference type="EMBL" id="PRFC01000001">
    <property type="protein sequence ID" value="PWV22169.1"/>
    <property type="molecule type" value="Genomic_DNA"/>
</dbReference>
<sequence length="1034" mass="113402">MSSSEKEREAAENGVPTSDAAEEREVKQTASNGTGAEGSTATAATAAPLSQQKQQLSGDSAPAEEESQDHRPATLAHIQQNFGVMSRVLEREVFRRGLINSSVEEMYSAFFVISGVLIEILKSETDQRLLHMQLLEMLLTILEPTYGIDHARMLVAIMDQSVSDLYLFQALLSSSSLEALVQRAEEFMNPPTRSVGAGMSGGIPGNYSGVQNENMRGVQPAYNSVSATARPSYAEFNKDRRVEPSAEPAMSRGANTYTEGGGAPASSQPEDDAMPAVASGWAAVQRKHTDLDRDVTVHHHHHHQQQQQQQPQQQQHIQHRVPFNQYLHQQRNQAPNVAHHHQVVVGTGPMGLQQQQQQQQQQQESPQTDSFPRAPVPQGQQKRMVERLPPGTQESDEPHVRGPLWRVPPAPSGTQQETVTVPQPSYHAQNPSSTPTPHSNQHQAASPNSPTHPRFLIHHRHATTHFVPPGPVGKQASPQPATQISPQKPPHSATMTTTTTATTAATASASITNSQRVMIPHHHHHHHLHHHDIPPPQLMMPRVSPPSQSVHAVKQEPVSPPETKPVVHNAETAVPQLRPHHFHHIPPTQQKVLRQPQSVSVSASLGGGAGGGISTGSGGGGGGGGGGFNGGGSEAPSHGVMIPTHHHMIHHFQQIRPSVPPPQQQYRQPTTSAPGPMSIDALSNDEINWASSQSAMLSGPQELRYFLRERGVAETVINILAKIFFSLDELMAASREAFEERIKKEIVSVNNRQYIWTILHPSEKLPSEKDVPEMNELRNFIHNNAIHNNMSQDGEDDTTTLKPGRPNKNILQVPQPRTSQGKQQQQQQQSGKVGECKGVIWLSSVRSWQIQSAVEELSKYGKVLQHGASSQRPDLIYFKLGDHKSELQMMRKIGSAVVEDYYRVSPGDVDDGAPPTPTGRPEGADDNGPSKILSQKAGSGMHAYHQHHQQPSANRGGYGVVDEEDMDGDETRNFRKGTGVKHARGRGRGGHHNYHHHRHPEGGTQMVCRFFSKGTCKYGEHCQYFHPPKNASRS</sequence>
<dbReference type="VEuPathDB" id="TriTrypDB:TcG_10396"/>
<dbReference type="VEuPathDB" id="TriTrypDB:BCY84_14485"/>
<name>A0A2V2XQK3_TRYCR</name>
<dbReference type="VEuPathDB" id="TriTrypDB:TcCLB.510729.220"/>
<proteinExistence type="predicted"/>
<evidence type="ECO:0000256" key="5">
    <source>
        <dbReference type="SAM" id="MobiDB-lite"/>
    </source>
</evidence>
<dbReference type="GO" id="GO:0016592">
    <property type="term" value="C:mediator complex"/>
    <property type="evidence" value="ECO:0007669"/>
    <property type="project" value="TreeGrafter"/>
</dbReference>
<feature type="compositionally biased region" description="Polar residues" evidence="5">
    <location>
        <begin position="412"/>
        <end position="451"/>
    </location>
</feature>
<dbReference type="GO" id="GO:0045944">
    <property type="term" value="P:positive regulation of transcription by RNA polymerase II"/>
    <property type="evidence" value="ECO:0007669"/>
    <property type="project" value="TreeGrafter"/>
</dbReference>
<evidence type="ECO:0000313" key="8">
    <source>
        <dbReference type="Proteomes" id="UP000246078"/>
    </source>
</evidence>
<feature type="compositionally biased region" description="Polar residues" evidence="5">
    <location>
        <begin position="809"/>
        <end position="818"/>
    </location>
</feature>
<evidence type="ECO:0000256" key="1">
    <source>
        <dbReference type="ARBA" id="ARBA00022723"/>
    </source>
</evidence>
<dbReference type="VEuPathDB" id="TriTrypDB:TcYC6_0071530"/>
<evidence type="ECO:0000256" key="3">
    <source>
        <dbReference type="ARBA" id="ARBA00022833"/>
    </source>
</evidence>
<keyword evidence="1 4" id="KW-0479">Metal-binding</keyword>
<evidence type="ECO:0000259" key="6">
    <source>
        <dbReference type="PROSITE" id="PS50103"/>
    </source>
</evidence>
<dbReference type="VEuPathDB" id="TriTrypDB:ECC02_005953"/>
<feature type="region of interest" description="Disordered" evidence="5">
    <location>
        <begin position="786"/>
        <end position="833"/>
    </location>
</feature>
<dbReference type="PANTHER" id="PTHR46007:SF8">
    <property type="entry name" value="C2H2-TYPE DOMAIN-CONTAINING PROTEIN"/>
    <property type="match status" value="1"/>
</dbReference>
<dbReference type="VEuPathDB" id="TriTrypDB:TcCLB.506885.200"/>
<keyword evidence="2 4" id="KW-0863">Zinc-finger</keyword>
<feature type="region of interest" description="Disordered" evidence="5">
    <location>
        <begin position="350"/>
        <end position="508"/>
    </location>
</feature>
<reference evidence="7 8" key="1">
    <citation type="journal article" date="2018" name="Microb. Genom.">
        <title>Expanding an expanded genome: long-read sequencing of Trypanosoma cruzi.</title>
        <authorList>
            <person name="Berna L."/>
            <person name="Rodriguez M."/>
            <person name="Chiribao M.L."/>
            <person name="Parodi-Talice A."/>
            <person name="Pita S."/>
            <person name="Rijo G."/>
            <person name="Alvarez-Valin F."/>
            <person name="Robello C."/>
        </authorList>
    </citation>
    <scope>NUCLEOTIDE SEQUENCE [LARGE SCALE GENOMIC DNA]</scope>
    <source>
        <strain evidence="7 8">TCC</strain>
    </source>
</reference>
<accession>A0A2V2XQK3</accession>
<evidence type="ECO:0000313" key="7">
    <source>
        <dbReference type="EMBL" id="PWV22169.1"/>
    </source>
</evidence>
<feature type="compositionally biased region" description="Polar residues" evidence="5">
    <location>
        <begin position="48"/>
        <end position="58"/>
    </location>
</feature>
<feature type="region of interest" description="Disordered" evidence="5">
    <location>
        <begin position="905"/>
        <end position="1000"/>
    </location>
</feature>
<dbReference type="SUPFAM" id="SSF90229">
    <property type="entry name" value="CCCH zinc finger"/>
    <property type="match status" value="1"/>
</dbReference>
<dbReference type="PROSITE" id="PS50103">
    <property type="entry name" value="ZF_C3H1"/>
    <property type="match status" value="1"/>
</dbReference>
<dbReference type="VEuPathDB" id="TriTrypDB:C4B63_2g319"/>
<evidence type="ECO:0000256" key="2">
    <source>
        <dbReference type="ARBA" id="ARBA00022771"/>
    </source>
</evidence>
<dbReference type="VEuPathDB" id="TriTrypDB:TcCL_NonESM00035"/>
<feature type="region of interest" description="Disordered" evidence="5">
    <location>
        <begin position="606"/>
        <end position="633"/>
    </location>
</feature>
<dbReference type="SMART" id="SM00356">
    <property type="entry name" value="ZnF_C3H1"/>
    <property type="match status" value="1"/>
</dbReference>
<feature type="compositionally biased region" description="Polar residues" evidence="5">
    <location>
        <begin position="476"/>
        <end position="486"/>
    </location>
</feature>
<dbReference type="VEuPathDB" id="TriTrypDB:TCDM_11532"/>
<evidence type="ECO:0000256" key="4">
    <source>
        <dbReference type="PROSITE-ProRule" id="PRU00723"/>
    </source>
</evidence>
<organism evidence="7 8">
    <name type="scientific">Trypanosoma cruzi</name>
    <dbReference type="NCBI Taxonomy" id="5693"/>
    <lineage>
        <taxon>Eukaryota</taxon>
        <taxon>Discoba</taxon>
        <taxon>Euglenozoa</taxon>
        <taxon>Kinetoplastea</taxon>
        <taxon>Metakinetoplastina</taxon>
        <taxon>Trypanosomatida</taxon>
        <taxon>Trypanosomatidae</taxon>
        <taxon>Trypanosoma</taxon>
        <taxon>Schizotrypanum</taxon>
    </lineage>
</organism>
<feature type="domain" description="C3H1-type" evidence="6">
    <location>
        <begin position="1002"/>
        <end position="1029"/>
    </location>
</feature>
<dbReference type="Proteomes" id="UP000246078">
    <property type="component" value="Unassembled WGS sequence"/>
</dbReference>
<feature type="compositionally biased region" description="Low complexity" evidence="5">
    <location>
        <begin position="819"/>
        <end position="832"/>
    </location>
</feature>
<feature type="compositionally biased region" description="Low complexity" evidence="5">
    <location>
        <begin position="492"/>
        <end position="508"/>
    </location>
</feature>
<feature type="region of interest" description="Disordered" evidence="5">
    <location>
        <begin position="1"/>
        <end position="71"/>
    </location>
</feature>
<dbReference type="VEuPathDB" id="TriTrypDB:TCSYLVIO_005664"/>
<feature type="region of interest" description="Disordered" evidence="5">
    <location>
        <begin position="233"/>
        <end position="275"/>
    </location>
</feature>
<protein>
    <recommendedName>
        <fullName evidence="6">C3H1-type domain-containing protein</fullName>
    </recommendedName>
</protein>
<comment type="caution">
    <text evidence="7">The sequence shown here is derived from an EMBL/GenBank/DDBJ whole genome shotgun (WGS) entry which is preliminary data.</text>
</comment>
<feature type="compositionally biased region" description="Low complexity" evidence="5">
    <location>
        <begin position="353"/>
        <end position="363"/>
    </location>
</feature>
<feature type="region of interest" description="Disordered" evidence="5">
    <location>
        <begin position="294"/>
        <end position="317"/>
    </location>
</feature>
<feature type="compositionally biased region" description="Low complexity" evidence="5">
    <location>
        <begin position="29"/>
        <end position="47"/>
    </location>
</feature>
<feature type="compositionally biased region" description="Basic and acidic residues" evidence="5">
    <location>
        <begin position="1"/>
        <end position="11"/>
    </location>
</feature>
<dbReference type="InterPro" id="IPR000571">
    <property type="entry name" value="Znf_CCCH"/>
</dbReference>
<dbReference type="VEuPathDB" id="TriTrypDB:Tc_MARK_4292"/>
<dbReference type="VEuPathDB" id="TriTrypDB:TcBrA4_0059920"/>
<dbReference type="GO" id="GO:0003713">
    <property type="term" value="F:transcription coactivator activity"/>
    <property type="evidence" value="ECO:0007669"/>
    <property type="project" value="TreeGrafter"/>
</dbReference>